<evidence type="ECO:0000256" key="8">
    <source>
        <dbReference type="ARBA" id="ARBA00022989"/>
    </source>
</evidence>
<comment type="caution">
    <text evidence="12">The sequence shown here is derived from an EMBL/GenBank/DDBJ whole genome shotgun (WGS) entry which is preliminary data.</text>
</comment>
<dbReference type="SMART" id="SM00831">
    <property type="entry name" value="Cation_ATPase_N"/>
    <property type="match status" value="1"/>
</dbReference>
<feature type="transmembrane region" description="Helical" evidence="10">
    <location>
        <begin position="273"/>
        <end position="298"/>
    </location>
</feature>
<feature type="transmembrane region" description="Helical" evidence="10">
    <location>
        <begin position="847"/>
        <end position="866"/>
    </location>
</feature>
<dbReference type="InterPro" id="IPR044492">
    <property type="entry name" value="P_typ_ATPase_HD_dom"/>
</dbReference>
<evidence type="ECO:0000256" key="9">
    <source>
        <dbReference type="ARBA" id="ARBA00023136"/>
    </source>
</evidence>
<name>A0ABP3GWV3_9LACT</name>
<dbReference type="InterPro" id="IPR059000">
    <property type="entry name" value="ATPase_P-type_domA"/>
</dbReference>
<dbReference type="PANTHER" id="PTHR43294">
    <property type="entry name" value="SODIUM/POTASSIUM-TRANSPORTING ATPASE SUBUNIT ALPHA"/>
    <property type="match status" value="1"/>
</dbReference>
<evidence type="ECO:0000256" key="6">
    <source>
        <dbReference type="ARBA" id="ARBA00022840"/>
    </source>
</evidence>
<feature type="transmembrane region" description="Helical" evidence="10">
    <location>
        <begin position="675"/>
        <end position="695"/>
    </location>
</feature>
<keyword evidence="4 10" id="KW-0812">Transmembrane</keyword>
<evidence type="ECO:0000256" key="4">
    <source>
        <dbReference type="ARBA" id="ARBA00022692"/>
    </source>
</evidence>
<dbReference type="SUPFAM" id="SSF81665">
    <property type="entry name" value="Calcium ATPase, transmembrane domain M"/>
    <property type="match status" value="1"/>
</dbReference>
<dbReference type="InterPro" id="IPR050510">
    <property type="entry name" value="Cation_transp_ATPase_P-type"/>
</dbReference>
<keyword evidence="5" id="KW-0547">Nucleotide-binding</keyword>
<dbReference type="Pfam" id="PF13246">
    <property type="entry name" value="Cation_ATPase"/>
    <property type="match status" value="1"/>
</dbReference>
<evidence type="ECO:0000313" key="13">
    <source>
        <dbReference type="Proteomes" id="UP001501166"/>
    </source>
</evidence>
<feature type="transmembrane region" description="Helical" evidence="10">
    <location>
        <begin position="775"/>
        <end position="794"/>
    </location>
</feature>
<accession>A0ABP3GWV3</accession>
<dbReference type="Proteomes" id="UP001501166">
    <property type="component" value="Unassembled WGS sequence"/>
</dbReference>
<dbReference type="SUPFAM" id="SSF56784">
    <property type="entry name" value="HAD-like"/>
    <property type="match status" value="1"/>
</dbReference>
<keyword evidence="13" id="KW-1185">Reference proteome</keyword>
<keyword evidence="9 10" id="KW-0472">Membrane</keyword>
<dbReference type="InterPro" id="IPR023299">
    <property type="entry name" value="ATPase_P-typ_cyto_dom_N"/>
</dbReference>
<dbReference type="Pfam" id="PF00690">
    <property type="entry name" value="Cation_ATPase_N"/>
    <property type="match status" value="1"/>
</dbReference>
<evidence type="ECO:0000256" key="1">
    <source>
        <dbReference type="ARBA" id="ARBA00004651"/>
    </source>
</evidence>
<dbReference type="InterPro" id="IPR018303">
    <property type="entry name" value="ATPase_P-typ_P_site"/>
</dbReference>
<feature type="transmembrane region" description="Helical" evidence="10">
    <location>
        <begin position="815"/>
        <end position="835"/>
    </location>
</feature>
<dbReference type="SFLD" id="SFLDG00002">
    <property type="entry name" value="C1.7:_P-type_atpase_like"/>
    <property type="match status" value="1"/>
</dbReference>
<gene>
    <name evidence="12" type="ORF">GCM10008932_04870</name>
</gene>
<evidence type="ECO:0000256" key="10">
    <source>
        <dbReference type="SAM" id="Phobius"/>
    </source>
</evidence>
<dbReference type="SUPFAM" id="SSF81653">
    <property type="entry name" value="Calcium ATPase, transduction domain A"/>
    <property type="match status" value="1"/>
</dbReference>
<keyword evidence="8 10" id="KW-1133">Transmembrane helix</keyword>
<sequence>MEWYRLTKEELFSNLESDEDGLDAISRQERLAKEGPNELSQGEEISEIRKFLSHFNDLLVYALIVSAALKGFIGDFIDMAIILFVVLVNALIGYIQEAKATDSLNSLSNMMSANAVIWTGNEKVTVDATSLVKGDIVFLKPGDIIPADLRLLDAYNLVVEEAILTGESTPVNKSTDIIESEADLGDRLNMVFSGTLVNAGSAKAVVVETGDRTEIGKISEHLKSVEDSETPLITKMKLMNKQIFAVVAGLIVFLVIFSFFYRDMTGDELLSAMIALAVSAIPEGLPAVLSIILSVGVTRMARQNAIIKKMPAVETLGSMEVICSDKTGTLTKNEMSVVAVITADDLFDTTDPNEHDNQINQTSSNQTLTKMVETALYCNDTKITYKGGVREIIGNPTEGALLDWANQMVLIENVKEISKLPFDSAYKYMATLVDVEDKRYIYLKGAPDVLLDLVEKEVSHNQVKVFDESPWNEKIATNAKLGQRLLAAAYKEVSNTKETLTHEDISSDMILVGLFGIIDPPKKEAIEAVRVSRQAGISVKMITGDHKDTATAIAKDIGIENYADALVGKDIEALSDEELEKVVMSTDVYARTTPEHKLRLVEAIQRNGLIVGMTGDGVNDAPALKQADIGIAMGIKGTEVTKDAADMVLSDDNFATITSAVKEGRRVYENLKKTIYFSLPTAFAQGLLVVVSMLADRPLPLSSVQILWLNMVTTITLSFALGFEPLDEKGMTRPPRDPKENILSSYAIFRTVYVSLLLAGLGFLVNSFLGSKGASIPIMQTTLITTLVFGQVFYMINCREIIRFSITKTILSNKVLWYSLAILAILQLLVTYAPFMHVALGTTVITGQHIGISVLAGLAVFIIVEIEKTITRTFFKPKN</sequence>
<dbReference type="InterPro" id="IPR023214">
    <property type="entry name" value="HAD_sf"/>
</dbReference>
<evidence type="ECO:0000313" key="12">
    <source>
        <dbReference type="EMBL" id="GAA0354906.1"/>
    </source>
</evidence>
<feature type="transmembrane region" description="Helical" evidence="10">
    <location>
        <begin position="747"/>
        <end position="769"/>
    </location>
</feature>
<keyword evidence="3" id="KW-1003">Cell membrane</keyword>
<organism evidence="12 13">
    <name type="scientific">Alkalibacterium iburiense</name>
    <dbReference type="NCBI Taxonomy" id="290589"/>
    <lineage>
        <taxon>Bacteria</taxon>
        <taxon>Bacillati</taxon>
        <taxon>Bacillota</taxon>
        <taxon>Bacilli</taxon>
        <taxon>Lactobacillales</taxon>
        <taxon>Carnobacteriaceae</taxon>
        <taxon>Alkalibacterium</taxon>
    </lineage>
</organism>
<evidence type="ECO:0000256" key="3">
    <source>
        <dbReference type="ARBA" id="ARBA00022475"/>
    </source>
</evidence>
<dbReference type="SFLD" id="SFLDF00027">
    <property type="entry name" value="p-type_atpase"/>
    <property type="match status" value="1"/>
</dbReference>
<dbReference type="PANTHER" id="PTHR43294:SF21">
    <property type="entry name" value="CATION TRANSPORTING ATPASE"/>
    <property type="match status" value="1"/>
</dbReference>
<dbReference type="EMBL" id="BAAACW010000028">
    <property type="protein sequence ID" value="GAA0354906.1"/>
    <property type="molecule type" value="Genomic_DNA"/>
</dbReference>
<dbReference type="InterPro" id="IPR008250">
    <property type="entry name" value="ATPase_P-typ_transduc_dom_A_sf"/>
</dbReference>
<dbReference type="Gene3D" id="1.20.1110.10">
    <property type="entry name" value="Calcium-transporting ATPase, transmembrane domain"/>
    <property type="match status" value="1"/>
</dbReference>
<dbReference type="SFLD" id="SFLDS00003">
    <property type="entry name" value="Haloacid_Dehalogenase"/>
    <property type="match status" value="1"/>
</dbReference>
<evidence type="ECO:0000256" key="7">
    <source>
        <dbReference type="ARBA" id="ARBA00022967"/>
    </source>
</evidence>
<comment type="similarity">
    <text evidence="2">Belongs to the cation transport ATPase (P-type) (TC 3.A.3) family. Type IIA subfamily.</text>
</comment>
<dbReference type="Gene3D" id="3.40.1110.10">
    <property type="entry name" value="Calcium-transporting ATPase, cytoplasmic domain N"/>
    <property type="match status" value="1"/>
</dbReference>
<dbReference type="Pfam" id="PF00122">
    <property type="entry name" value="E1-E2_ATPase"/>
    <property type="match status" value="1"/>
</dbReference>
<dbReference type="SUPFAM" id="SSF81660">
    <property type="entry name" value="Metal cation-transporting ATPase, ATP-binding domain N"/>
    <property type="match status" value="1"/>
</dbReference>
<reference evidence="13" key="1">
    <citation type="journal article" date="2019" name="Int. J. Syst. Evol. Microbiol.">
        <title>The Global Catalogue of Microorganisms (GCM) 10K type strain sequencing project: providing services to taxonomists for standard genome sequencing and annotation.</title>
        <authorList>
            <consortium name="The Broad Institute Genomics Platform"/>
            <consortium name="The Broad Institute Genome Sequencing Center for Infectious Disease"/>
            <person name="Wu L."/>
            <person name="Ma J."/>
        </authorList>
    </citation>
    <scope>NUCLEOTIDE SEQUENCE [LARGE SCALE GENOMIC DNA]</scope>
    <source>
        <strain evidence="13">JCM 12662</strain>
    </source>
</reference>
<dbReference type="InterPro" id="IPR023298">
    <property type="entry name" value="ATPase_P-typ_TM_dom_sf"/>
</dbReference>
<dbReference type="InterPro" id="IPR036412">
    <property type="entry name" value="HAD-like_sf"/>
</dbReference>
<dbReference type="PRINTS" id="PR00120">
    <property type="entry name" value="HATPASE"/>
</dbReference>
<feature type="transmembrane region" description="Helical" evidence="10">
    <location>
        <begin position="707"/>
        <end position="726"/>
    </location>
</feature>
<dbReference type="PROSITE" id="PS00154">
    <property type="entry name" value="ATPASE_E1_E2"/>
    <property type="match status" value="1"/>
</dbReference>
<keyword evidence="6" id="KW-0067">ATP-binding</keyword>
<dbReference type="Gene3D" id="2.70.150.10">
    <property type="entry name" value="Calcium-transporting ATPase, cytoplasmic transduction domain A"/>
    <property type="match status" value="1"/>
</dbReference>
<keyword evidence="7" id="KW-1278">Translocase</keyword>
<evidence type="ECO:0000256" key="5">
    <source>
        <dbReference type="ARBA" id="ARBA00022741"/>
    </source>
</evidence>
<dbReference type="InterPro" id="IPR004014">
    <property type="entry name" value="ATPase_P-typ_cation-transptr_N"/>
</dbReference>
<dbReference type="Pfam" id="PF00689">
    <property type="entry name" value="Cation_ATPase_C"/>
    <property type="match status" value="1"/>
</dbReference>
<feature type="transmembrane region" description="Helical" evidence="10">
    <location>
        <begin position="243"/>
        <end position="261"/>
    </location>
</feature>
<dbReference type="InterPro" id="IPR006068">
    <property type="entry name" value="ATPase_P-typ_cation-transptr_C"/>
</dbReference>
<dbReference type="PRINTS" id="PR00119">
    <property type="entry name" value="CATATPASE"/>
</dbReference>
<dbReference type="InterPro" id="IPR001757">
    <property type="entry name" value="P_typ_ATPase"/>
</dbReference>
<feature type="transmembrane region" description="Helical" evidence="10">
    <location>
        <begin position="79"/>
        <end position="95"/>
    </location>
</feature>
<dbReference type="RefSeq" id="WP_343753661.1">
    <property type="nucleotide sequence ID" value="NZ_BAAACW010000028.1"/>
</dbReference>
<evidence type="ECO:0000259" key="11">
    <source>
        <dbReference type="SMART" id="SM00831"/>
    </source>
</evidence>
<protein>
    <submittedName>
        <fullName evidence="12">Cation-transporting P-type ATPase</fullName>
    </submittedName>
</protein>
<proteinExistence type="inferred from homology"/>
<dbReference type="Gene3D" id="3.40.50.1000">
    <property type="entry name" value="HAD superfamily/HAD-like"/>
    <property type="match status" value="1"/>
</dbReference>
<feature type="domain" description="Cation-transporting P-type ATPase N-terminal" evidence="11">
    <location>
        <begin position="2"/>
        <end position="75"/>
    </location>
</feature>
<dbReference type="NCBIfam" id="TIGR01494">
    <property type="entry name" value="ATPase_P-type"/>
    <property type="match status" value="2"/>
</dbReference>
<evidence type="ECO:0000256" key="2">
    <source>
        <dbReference type="ARBA" id="ARBA00005675"/>
    </source>
</evidence>
<comment type="subcellular location">
    <subcellularLocation>
        <location evidence="1">Cell membrane</location>
        <topology evidence="1">Multi-pass membrane protein</topology>
    </subcellularLocation>
</comment>